<dbReference type="InterPro" id="IPR001314">
    <property type="entry name" value="Peptidase_S1A"/>
</dbReference>
<dbReference type="CDD" id="cd00112">
    <property type="entry name" value="LDLa"/>
    <property type="match status" value="1"/>
</dbReference>
<dbReference type="EMBL" id="MTYJ01000020">
    <property type="protein sequence ID" value="OQV22001.1"/>
    <property type="molecule type" value="Genomic_DNA"/>
</dbReference>
<evidence type="ECO:0000256" key="2">
    <source>
        <dbReference type="PROSITE-ProRule" id="PRU00124"/>
    </source>
</evidence>
<proteinExistence type="predicted"/>
<evidence type="ECO:0000313" key="7">
    <source>
        <dbReference type="Proteomes" id="UP000192578"/>
    </source>
</evidence>
<dbReference type="InterPro" id="IPR033116">
    <property type="entry name" value="TRYPSIN_SER"/>
</dbReference>
<name>A0A1W0X3J7_HYPEX</name>
<dbReference type="SMART" id="SM00020">
    <property type="entry name" value="Tryp_SPc"/>
    <property type="match status" value="1"/>
</dbReference>
<dbReference type="Gene3D" id="4.10.400.10">
    <property type="entry name" value="Low-density Lipoprotein Receptor"/>
    <property type="match status" value="1"/>
</dbReference>
<evidence type="ECO:0000256" key="1">
    <source>
        <dbReference type="ARBA" id="ARBA00023157"/>
    </source>
</evidence>
<dbReference type="Pfam" id="PF00057">
    <property type="entry name" value="Ldl_recept_a"/>
    <property type="match status" value="1"/>
</dbReference>
<evidence type="ECO:0000313" key="6">
    <source>
        <dbReference type="EMBL" id="OQV22001.1"/>
    </source>
</evidence>
<keyword evidence="3" id="KW-0378">Hydrolase</keyword>
<accession>A0A1W0X3J7</accession>
<dbReference type="PROSITE" id="PS50068">
    <property type="entry name" value="LDLRA_2"/>
    <property type="match status" value="1"/>
</dbReference>
<comment type="caution">
    <text evidence="6">The sequence shown here is derived from an EMBL/GenBank/DDBJ whole genome shotgun (WGS) entry which is preliminary data.</text>
</comment>
<dbReference type="FunFam" id="2.40.10.10:FF:000068">
    <property type="entry name" value="transmembrane protease serine 2"/>
    <property type="match status" value="1"/>
</dbReference>
<dbReference type="InterPro" id="IPR002172">
    <property type="entry name" value="LDrepeatLR_classA_rpt"/>
</dbReference>
<keyword evidence="6" id="KW-0812">Transmembrane</keyword>
<dbReference type="GO" id="GO:0006508">
    <property type="term" value="P:proteolysis"/>
    <property type="evidence" value="ECO:0007669"/>
    <property type="project" value="UniProtKB-KW"/>
</dbReference>
<gene>
    <name evidence="6" type="ORF">BV898_04211</name>
</gene>
<dbReference type="SUPFAM" id="SSF50494">
    <property type="entry name" value="Trypsin-like serine proteases"/>
    <property type="match status" value="1"/>
</dbReference>
<evidence type="ECO:0000256" key="3">
    <source>
        <dbReference type="RuleBase" id="RU363034"/>
    </source>
</evidence>
<keyword evidence="3 6" id="KW-0645">Protease</keyword>
<dbReference type="PANTHER" id="PTHR24252">
    <property type="entry name" value="ACROSIN-RELATED"/>
    <property type="match status" value="1"/>
</dbReference>
<dbReference type="PRINTS" id="PR00722">
    <property type="entry name" value="CHYMOTRYPSIN"/>
</dbReference>
<comment type="caution">
    <text evidence="2">Lacks conserved residue(s) required for the propagation of feature annotation.</text>
</comment>
<dbReference type="SUPFAM" id="SSF57424">
    <property type="entry name" value="LDL receptor-like module"/>
    <property type="match status" value="1"/>
</dbReference>
<dbReference type="InterPro" id="IPR036055">
    <property type="entry name" value="LDL_receptor-like_sf"/>
</dbReference>
<keyword evidence="4" id="KW-0732">Signal</keyword>
<dbReference type="PROSITE" id="PS50240">
    <property type="entry name" value="TRYPSIN_DOM"/>
    <property type="match status" value="1"/>
</dbReference>
<feature type="signal peptide" evidence="4">
    <location>
        <begin position="1"/>
        <end position="27"/>
    </location>
</feature>
<keyword evidence="3" id="KW-0720">Serine protease</keyword>
<dbReference type="InterPro" id="IPR001254">
    <property type="entry name" value="Trypsin_dom"/>
</dbReference>
<dbReference type="GO" id="GO:0004252">
    <property type="term" value="F:serine-type endopeptidase activity"/>
    <property type="evidence" value="ECO:0007669"/>
    <property type="project" value="InterPro"/>
</dbReference>
<dbReference type="Proteomes" id="UP000192578">
    <property type="component" value="Unassembled WGS sequence"/>
</dbReference>
<dbReference type="InterPro" id="IPR009003">
    <property type="entry name" value="Peptidase_S1_PA"/>
</dbReference>
<keyword evidence="1" id="KW-1015">Disulfide bond</keyword>
<feature type="chain" id="PRO_5012709497" evidence="4">
    <location>
        <begin position="28"/>
        <end position="412"/>
    </location>
</feature>
<organism evidence="6 7">
    <name type="scientific">Hypsibius exemplaris</name>
    <name type="common">Freshwater tardigrade</name>
    <dbReference type="NCBI Taxonomy" id="2072580"/>
    <lineage>
        <taxon>Eukaryota</taxon>
        <taxon>Metazoa</taxon>
        <taxon>Ecdysozoa</taxon>
        <taxon>Tardigrada</taxon>
        <taxon>Eutardigrada</taxon>
        <taxon>Parachela</taxon>
        <taxon>Hypsibioidea</taxon>
        <taxon>Hypsibiidae</taxon>
        <taxon>Hypsibius</taxon>
    </lineage>
</organism>
<dbReference type="CDD" id="cd00190">
    <property type="entry name" value="Tryp_SPc"/>
    <property type="match status" value="1"/>
</dbReference>
<reference evidence="7" key="1">
    <citation type="submission" date="2017-01" db="EMBL/GenBank/DDBJ databases">
        <title>Comparative genomics of anhydrobiosis in the tardigrade Hypsibius dujardini.</title>
        <authorList>
            <person name="Yoshida Y."/>
            <person name="Koutsovoulos G."/>
            <person name="Laetsch D."/>
            <person name="Stevens L."/>
            <person name="Kumar S."/>
            <person name="Horikawa D."/>
            <person name="Ishino K."/>
            <person name="Komine S."/>
            <person name="Tomita M."/>
            <person name="Blaxter M."/>
            <person name="Arakawa K."/>
        </authorList>
    </citation>
    <scope>NUCLEOTIDE SEQUENCE [LARGE SCALE GENOMIC DNA]</scope>
    <source>
        <strain evidence="7">Z151</strain>
    </source>
</reference>
<dbReference type="Gene3D" id="2.40.10.10">
    <property type="entry name" value="Trypsin-like serine proteases"/>
    <property type="match status" value="1"/>
</dbReference>
<dbReference type="InterPro" id="IPR018114">
    <property type="entry name" value="TRYPSIN_HIS"/>
</dbReference>
<keyword evidence="6" id="KW-0472">Membrane</keyword>
<sequence>MHFLKSISTPGLVVLLLFVWTANEIAAQSPLNRESSPRDTVTCRPGAIYCDDRTGCYNATSACNGIVNCVDGSDEKTAYCSPACGVSHLPIAGDGPAKITGGILANRHSLPWQVALFKPTGSSSGSKFQFCGGTILSNRWILTAAHCFARGPPAEVYWEPDYPVLFQSPANITARVGAHDLSVLASADEAVDIDVESIHCHPKYQQQARWDYDFCLLKMREKIPFRKNIAPACLPAQDDDVTPTSRCLISGWGKTSVEEGSATLLHQVTKPILSRLTTCNATVLGIPQYEGFITNRMLCTGNADGLLSPIGIAPLVPAGSCQGDSGGPLVCQTATRPGAWVVSGVVSWGMLCRNQPTGALPLRIDVYARTGSVADWIKSTTGIGGNPRSGQAVLSAYSVVMFTLALATLFMV</sequence>
<keyword evidence="7" id="KW-1185">Reference proteome</keyword>
<dbReference type="AlphaFoldDB" id="A0A1W0X3J7"/>
<protein>
    <submittedName>
        <fullName evidence="6">Transmembrane protease serine 9</fullName>
    </submittedName>
</protein>
<evidence type="ECO:0000256" key="4">
    <source>
        <dbReference type="SAM" id="SignalP"/>
    </source>
</evidence>
<evidence type="ECO:0000259" key="5">
    <source>
        <dbReference type="PROSITE" id="PS50240"/>
    </source>
</evidence>
<dbReference type="OrthoDB" id="10051896at2759"/>
<dbReference type="PROSITE" id="PS00135">
    <property type="entry name" value="TRYPSIN_SER"/>
    <property type="match status" value="1"/>
</dbReference>
<dbReference type="SMART" id="SM00192">
    <property type="entry name" value="LDLa"/>
    <property type="match status" value="1"/>
</dbReference>
<dbReference type="Pfam" id="PF00089">
    <property type="entry name" value="Trypsin"/>
    <property type="match status" value="1"/>
</dbReference>
<dbReference type="InterPro" id="IPR043504">
    <property type="entry name" value="Peptidase_S1_PA_chymotrypsin"/>
</dbReference>
<feature type="domain" description="Peptidase S1" evidence="5">
    <location>
        <begin position="99"/>
        <end position="382"/>
    </location>
</feature>
<dbReference type="PROSITE" id="PS00134">
    <property type="entry name" value="TRYPSIN_HIS"/>
    <property type="match status" value="1"/>
</dbReference>
<dbReference type="PANTHER" id="PTHR24252:SF7">
    <property type="entry name" value="HYALIN"/>
    <property type="match status" value="1"/>
</dbReference>